<dbReference type="InterPro" id="IPR036504">
    <property type="entry name" value="CGI121/TPRKB_sf"/>
</dbReference>
<dbReference type="SUPFAM" id="SSF143870">
    <property type="entry name" value="PF0523-like"/>
    <property type="match status" value="1"/>
</dbReference>
<gene>
    <name evidence="6" type="ORF">R5R35_011205</name>
</gene>
<dbReference type="Gene3D" id="3.30.2380.10">
    <property type="entry name" value="CGI121/TPRKB"/>
    <property type="match status" value="1"/>
</dbReference>
<dbReference type="PANTHER" id="PTHR15840">
    <property type="entry name" value="CGI-121 FAMILY MEMBER"/>
    <property type="match status" value="1"/>
</dbReference>
<evidence type="ECO:0000256" key="2">
    <source>
        <dbReference type="ARBA" id="ARBA00005546"/>
    </source>
</evidence>
<keyword evidence="4 5" id="KW-0539">Nucleus</keyword>
<name>A0AAN9ZB14_9ORTH</name>
<evidence type="ECO:0000256" key="4">
    <source>
        <dbReference type="ARBA" id="ARBA00023242"/>
    </source>
</evidence>
<dbReference type="Pfam" id="PF08617">
    <property type="entry name" value="CGI-121"/>
    <property type="match status" value="1"/>
</dbReference>
<dbReference type="Proteomes" id="UP001378592">
    <property type="component" value="Unassembled WGS sequence"/>
</dbReference>
<dbReference type="NCBIfam" id="NF011465">
    <property type="entry name" value="PRK14886.1-1"/>
    <property type="match status" value="1"/>
</dbReference>
<dbReference type="InterPro" id="IPR013926">
    <property type="entry name" value="CGI121/TPRKB"/>
</dbReference>
<keyword evidence="7" id="KW-1185">Reference proteome</keyword>
<evidence type="ECO:0000313" key="6">
    <source>
        <dbReference type="EMBL" id="KAK7868455.1"/>
    </source>
</evidence>
<dbReference type="GO" id="GO:0005829">
    <property type="term" value="C:cytosol"/>
    <property type="evidence" value="ECO:0007669"/>
    <property type="project" value="TreeGrafter"/>
</dbReference>
<accession>A0AAN9ZB14</accession>
<protein>
    <submittedName>
        <fullName evidence="6">Uncharacterized protein</fullName>
    </submittedName>
</protein>
<proteinExistence type="inferred from homology"/>
<organism evidence="6 7">
    <name type="scientific">Gryllus longicercus</name>
    <dbReference type="NCBI Taxonomy" id="2509291"/>
    <lineage>
        <taxon>Eukaryota</taxon>
        <taxon>Metazoa</taxon>
        <taxon>Ecdysozoa</taxon>
        <taxon>Arthropoda</taxon>
        <taxon>Hexapoda</taxon>
        <taxon>Insecta</taxon>
        <taxon>Pterygota</taxon>
        <taxon>Neoptera</taxon>
        <taxon>Polyneoptera</taxon>
        <taxon>Orthoptera</taxon>
        <taxon>Ensifera</taxon>
        <taxon>Gryllidea</taxon>
        <taxon>Grylloidea</taxon>
        <taxon>Gryllidae</taxon>
        <taxon>Gryllinae</taxon>
        <taxon>Gryllus</taxon>
    </lineage>
</organism>
<comment type="caution">
    <text evidence="6">The sequence shown here is derived from an EMBL/GenBank/DDBJ whole genome shotgun (WGS) entry which is preliminary data.</text>
</comment>
<dbReference type="EMBL" id="JAZDUA010000094">
    <property type="protein sequence ID" value="KAK7868455.1"/>
    <property type="molecule type" value="Genomic_DNA"/>
</dbReference>
<dbReference type="GO" id="GO:0000408">
    <property type="term" value="C:EKC/KEOPS complex"/>
    <property type="evidence" value="ECO:0007669"/>
    <property type="project" value="TreeGrafter"/>
</dbReference>
<evidence type="ECO:0000313" key="7">
    <source>
        <dbReference type="Proteomes" id="UP001378592"/>
    </source>
</evidence>
<dbReference type="AlphaFoldDB" id="A0AAN9ZB14"/>
<reference evidence="6 7" key="1">
    <citation type="submission" date="2024-03" db="EMBL/GenBank/DDBJ databases">
        <title>The genome assembly and annotation of the cricket Gryllus longicercus Weissman &amp; Gray.</title>
        <authorList>
            <person name="Szrajer S."/>
            <person name="Gray D."/>
            <person name="Ylla G."/>
        </authorList>
    </citation>
    <scope>NUCLEOTIDE SEQUENCE [LARGE SCALE GENOMIC DNA]</scope>
    <source>
        <strain evidence="6">DAG 2021-001</strain>
        <tissue evidence="6">Whole body minus gut</tissue>
    </source>
</reference>
<evidence type="ECO:0000256" key="3">
    <source>
        <dbReference type="ARBA" id="ARBA00022694"/>
    </source>
</evidence>
<keyword evidence="3" id="KW-0819">tRNA processing</keyword>
<evidence type="ECO:0000256" key="1">
    <source>
        <dbReference type="ARBA" id="ARBA00004123"/>
    </source>
</evidence>
<dbReference type="PANTHER" id="PTHR15840:SF10">
    <property type="entry name" value="EKC_KEOPS COMPLEX SUBUNIT TPRKB"/>
    <property type="match status" value="1"/>
</dbReference>
<dbReference type="GO" id="GO:0002949">
    <property type="term" value="P:tRNA threonylcarbamoyladenosine modification"/>
    <property type="evidence" value="ECO:0007669"/>
    <property type="project" value="TreeGrafter"/>
</dbReference>
<comment type="similarity">
    <text evidence="2 5">Belongs to the CGI121/TPRKB family.</text>
</comment>
<dbReference type="GO" id="GO:0005634">
    <property type="term" value="C:nucleus"/>
    <property type="evidence" value="ECO:0007669"/>
    <property type="project" value="UniProtKB-SubCell"/>
</dbReference>
<comment type="subcellular location">
    <subcellularLocation>
        <location evidence="1">Nucleus</location>
    </subcellularLocation>
</comment>
<sequence length="172" mass="18931">MVYSVALDSEKELFVVLLKNVKNIPEVRKMVIGGSIQCCILKPSLIVDPLQIAVAAKKAVLNEQQNKMATKSLYTEILFNLSLSKNITQSLIKFGISDTDKNAVVCVIGKNEEELEKVLSHFQCDKPSGDQLFLPDNSLIKKEYKITGVETEVSSLLGSVVSRIAAKDFVSL</sequence>
<evidence type="ECO:0000256" key="5">
    <source>
        <dbReference type="RuleBase" id="RU004398"/>
    </source>
</evidence>